<keyword evidence="7" id="KW-0812">Transmembrane</keyword>
<feature type="transmembrane region" description="Helical" evidence="7">
    <location>
        <begin position="104"/>
        <end position="123"/>
    </location>
</feature>
<organism evidence="8 9">
    <name type="scientific">Oesophagostomum dentatum</name>
    <name type="common">Nodular worm</name>
    <dbReference type="NCBI Taxonomy" id="61180"/>
    <lineage>
        <taxon>Eukaryota</taxon>
        <taxon>Metazoa</taxon>
        <taxon>Ecdysozoa</taxon>
        <taxon>Nematoda</taxon>
        <taxon>Chromadorea</taxon>
        <taxon>Rhabditida</taxon>
        <taxon>Rhabditina</taxon>
        <taxon>Rhabditomorpha</taxon>
        <taxon>Strongyloidea</taxon>
        <taxon>Strongylidae</taxon>
        <taxon>Oesophagostomum</taxon>
    </lineage>
</organism>
<protein>
    <recommendedName>
        <fullName evidence="2">glucuronosyltransferase</fullName>
        <ecNumber evidence="2">2.4.1.17</ecNumber>
    </recommendedName>
</protein>
<keyword evidence="7" id="KW-1133">Transmembrane helix</keyword>
<reference evidence="8 9" key="1">
    <citation type="submission" date="2014-03" db="EMBL/GenBank/DDBJ databases">
        <title>Draft genome of the hookworm Oesophagostomum dentatum.</title>
        <authorList>
            <person name="Mitreva M."/>
        </authorList>
    </citation>
    <scope>NUCLEOTIDE SEQUENCE [LARGE SCALE GENOMIC DNA]</scope>
    <source>
        <strain evidence="8 9">OD-Hann</strain>
    </source>
</reference>
<keyword evidence="3" id="KW-0328">Glycosyltransferase</keyword>
<dbReference type="EMBL" id="KN549542">
    <property type="protein sequence ID" value="KHJ97000.1"/>
    <property type="molecule type" value="Genomic_DNA"/>
</dbReference>
<comment type="catalytic activity">
    <reaction evidence="6">
        <text>glucuronate acceptor + UDP-alpha-D-glucuronate = acceptor beta-D-glucuronoside + UDP + H(+)</text>
        <dbReference type="Rhea" id="RHEA:21032"/>
        <dbReference type="ChEBI" id="CHEBI:15378"/>
        <dbReference type="ChEBI" id="CHEBI:58052"/>
        <dbReference type="ChEBI" id="CHEBI:58223"/>
        <dbReference type="ChEBI" id="CHEBI:132367"/>
        <dbReference type="ChEBI" id="CHEBI:132368"/>
        <dbReference type="EC" id="2.4.1.17"/>
    </reaction>
</comment>
<dbReference type="GO" id="GO:0015020">
    <property type="term" value="F:glucuronosyltransferase activity"/>
    <property type="evidence" value="ECO:0007669"/>
    <property type="project" value="UniProtKB-EC"/>
</dbReference>
<dbReference type="Gene3D" id="3.40.50.2000">
    <property type="entry name" value="Glycogen Phosphorylase B"/>
    <property type="match status" value="1"/>
</dbReference>
<keyword evidence="4" id="KW-0808">Transferase</keyword>
<dbReference type="PANTHER" id="PTHR48043">
    <property type="entry name" value="EG:EG0003.4 PROTEIN-RELATED"/>
    <property type="match status" value="1"/>
</dbReference>
<accession>A0A0B1TNL6</accession>
<dbReference type="OrthoDB" id="416356at2759"/>
<sequence>MITVALFGDQPKNAKLAERHHFSINVHKSDLSADTIARALDKLFKDQSYSKNIKRLSQMVKKKPVSPDHLLVSWAEFAAEFKTLDNLVPAGNKLNFFQYHSLDVIAFLLTIVLLVLYISYRILKFALLKACSFVRPNKKEKKA</sequence>
<dbReference type="AlphaFoldDB" id="A0A0B1TNL6"/>
<comment type="similarity">
    <text evidence="1">Belongs to the UDP-glycosyltransferase family.</text>
</comment>
<keyword evidence="9" id="KW-1185">Reference proteome</keyword>
<evidence type="ECO:0000256" key="7">
    <source>
        <dbReference type="SAM" id="Phobius"/>
    </source>
</evidence>
<keyword evidence="5" id="KW-0732">Signal</keyword>
<evidence type="ECO:0000256" key="3">
    <source>
        <dbReference type="ARBA" id="ARBA00022676"/>
    </source>
</evidence>
<dbReference type="InterPro" id="IPR002213">
    <property type="entry name" value="UDP_glucos_trans"/>
</dbReference>
<dbReference type="SUPFAM" id="SSF53756">
    <property type="entry name" value="UDP-Glycosyltransferase/glycogen phosphorylase"/>
    <property type="match status" value="1"/>
</dbReference>
<dbReference type="Proteomes" id="UP000053660">
    <property type="component" value="Unassembled WGS sequence"/>
</dbReference>
<evidence type="ECO:0000313" key="8">
    <source>
        <dbReference type="EMBL" id="KHJ97000.1"/>
    </source>
</evidence>
<proteinExistence type="inferred from homology"/>
<dbReference type="InterPro" id="IPR050271">
    <property type="entry name" value="UDP-glycosyltransferase"/>
</dbReference>
<dbReference type="EC" id="2.4.1.17" evidence="2"/>
<evidence type="ECO:0000313" key="9">
    <source>
        <dbReference type="Proteomes" id="UP000053660"/>
    </source>
</evidence>
<evidence type="ECO:0000256" key="2">
    <source>
        <dbReference type="ARBA" id="ARBA00012544"/>
    </source>
</evidence>
<evidence type="ECO:0000256" key="5">
    <source>
        <dbReference type="ARBA" id="ARBA00022729"/>
    </source>
</evidence>
<dbReference type="Pfam" id="PF00201">
    <property type="entry name" value="UDPGT"/>
    <property type="match status" value="1"/>
</dbReference>
<gene>
    <name evidence="8" type="ORF">OESDEN_03033</name>
</gene>
<dbReference type="PANTHER" id="PTHR48043:SF145">
    <property type="entry name" value="FI06409P-RELATED"/>
    <property type="match status" value="1"/>
</dbReference>
<keyword evidence="7" id="KW-0472">Membrane</keyword>
<evidence type="ECO:0000256" key="6">
    <source>
        <dbReference type="ARBA" id="ARBA00047475"/>
    </source>
</evidence>
<name>A0A0B1TNL6_OESDE</name>
<evidence type="ECO:0000256" key="4">
    <source>
        <dbReference type="ARBA" id="ARBA00022679"/>
    </source>
</evidence>
<evidence type="ECO:0000256" key="1">
    <source>
        <dbReference type="ARBA" id="ARBA00009995"/>
    </source>
</evidence>